<keyword evidence="4" id="KW-1185">Reference proteome</keyword>
<evidence type="ECO:0000256" key="2">
    <source>
        <dbReference type="SAM" id="SignalP"/>
    </source>
</evidence>
<evidence type="ECO:0000313" key="3">
    <source>
        <dbReference type="EMBL" id="KKO44541.1"/>
    </source>
</evidence>
<dbReference type="OrthoDB" id="5766095at2"/>
<dbReference type="SUPFAM" id="SSF48452">
    <property type="entry name" value="TPR-like"/>
    <property type="match status" value="1"/>
</dbReference>
<feature type="signal peptide" evidence="2">
    <location>
        <begin position="1"/>
        <end position="26"/>
    </location>
</feature>
<dbReference type="PATRIC" id="fig|336831.14.peg.1100"/>
<proteinExistence type="predicted"/>
<dbReference type="PROSITE" id="PS50005">
    <property type="entry name" value="TPR"/>
    <property type="match status" value="1"/>
</dbReference>
<sequence>MTFTAKKFATAVALSVLASSPFLASAASNGYKMVLIEDTPGVTTIQAGQLQQGISEVTSYRGADADSFSLHMSLCVAYSRLNQLDQAQSACSKAVSLAQSTPAIPSDAKREMRALAYSNRGVMHVLANDRVAALDDFKRAVSLKTSDINQHNLARLTADINGIETNQFAYNSAE</sequence>
<reference evidence="3 4" key="1">
    <citation type="submission" date="2015-03" db="EMBL/GenBank/DDBJ databases">
        <title>Draft genome sequences of two protease-producing strains of Arsukibacterium isolated from two cold and alkaline environments.</title>
        <authorList>
            <person name="Lylloff J.E."/>
            <person name="Skov L.B."/>
            <person name="Jepsen M."/>
            <person name="Hallin P.F."/>
            <person name="Sorensen S.J."/>
            <person name="Stougaard P."/>
            <person name="Glaring M.A."/>
        </authorList>
    </citation>
    <scope>NUCLEOTIDE SEQUENCE [LARGE SCALE GENOMIC DNA]</scope>
    <source>
        <strain evidence="3 4">GCM72</strain>
    </source>
</reference>
<protein>
    <submittedName>
        <fullName evidence="3">Uncharacterized protein</fullName>
    </submittedName>
</protein>
<dbReference type="RefSeq" id="WP_046558467.1">
    <property type="nucleotide sequence ID" value="NZ_LAHO01000015.1"/>
</dbReference>
<organism evidence="3 4">
    <name type="scientific">Arsukibacterium ikkense</name>
    <dbReference type="NCBI Taxonomy" id="336831"/>
    <lineage>
        <taxon>Bacteria</taxon>
        <taxon>Pseudomonadati</taxon>
        <taxon>Pseudomonadota</taxon>
        <taxon>Gammaproteobacteria</taxon>
        <taxon>Chromatiales</taxon>
        <taxon>Chromatiaceae</taxon>
        <taxon>Arsukibacterium</taxon>
    </lineage>
</organism>
<keyword evidence="1" id="KW-0802">TPR repeat</keyword>
<dbReference type="SMART" id="SM00028">
    <property type="entry name" value="TPR"/>
    <property type="match status" value="2"/>
</dbReference>
<gene>
    <name evidence="3" type="ORF">WG68_14655</name>
</gene>
<name>A0A0M2V1L7_9GAMM</name>
<evidence type="ECO:0000313" key="4">
    <source>
        <dbReference type="Proteomes" id="UP000034228"/>
    </source>
</evidence>
<dbReference type="AlphaFoldDB" id="A0A0M2V1L7"/>
<dbReference type="InterPro" id="IPR019734">
    <property type="entry name" value="TPR_rpt"/>
</dbReference>
<accession>A0A0M2V1L7</accession>
<comment type="caution">
    <text evidence="3">The sequence shown here is derived from an EMBL/GenBank/DDBJ whole genome shotgun (WGS) entry which is preliminary data.</text>
</comment>
<feature type="repeat" description="TPR" evidence="1">
    <location>
        <begin position="114"/>
        <end position="147"/>
    </location>
</feature>
<dbReference type="Gene3D" id="1.25.40.10">
    <property type="entry name" value="Tetratricopeptide repeat domain"/>
    <property type="match status" value="1"/>
</dbReference>
<evidence type="ECO:0000256" key="1">
    <source>
        <dbReference type="PROSITE-ProRule" id="PRU00339"/>
    </source>
</evidence>
<feature type="chain" id="PRO_5005644177" evidence="2">
    <location>
        <begin position="27"/>
        <end position="174"/>
    </location>
</feature>
<keyword evidence="2" id="KW-0732">Signal</keyword>
<dbReference type="InterPro" id="IPR011990">
    <property type="entry name" value="TPR-like_helical_dom_sf"/>
</dbReference>
<dbReference type="STRING" id="336831.WG68_14655"/>
<dbReference type="EMBL" id="LAHO01000015">
    <property type="protein sequence ID" value="KKO44541.1"/>
    <property type="molecule type" value="Genomic_DNA"/>
</dbReference>
<dbReference type="Proteomes" id="UP000034228">
    <property type="component" value="Unassembled WGS sequence"/>
</dbReference>